<dbReference type="AlphaFoldDB" id="A0A847S8G3"/>
<dbReference type="EMBL" id="JABAIM010000001">
    <property type="protein sequence ID" value="NLR75287.1"/>
    <property type="molecule type" value="Genomic_DNA"/>
</dbReference>
<proteinExistence type="inferred from homology"/>
<dbReference type="PANTHER" id="PTHR38036:SF1">
    <property type="entry name" value="UPF0250 PROTEIN YBED"/>
    <property type="match status" value="1"/>
</dbReference>
<dbReference type="HAMAP" id="MF_00659">
    <property type="entry name" value="UPF0250"/>
    <property type="match status" value="1"/>
</dbReference>
<evidence type="ECO:0000313" key="3">
    <source>
        <dbReference type="EMBL" id="NLR75287.1"/>
    </source>
</evidence>
<dbReference type="SUPFAM" id="SSF117991">
    <property type="entry name" value="YbeD/HP0495-like"/>
    <property type="match status" value="1"/>
</dbReference>
<dbReference type="InterPro" id="IPR007454">
    <property type="entry name" value="UPF0250_YbeD-like"/>
</dbReference>
<dbReference type="RefSeq" id="WP_168876828.1">
    <property type="nucleotide sequence ID" value="NZ_JABAIM010000001.1"/>
</dbReference>
<dbReference type="InterPro" id="IPR027471">
    <property type="entry name" value="YbeD-like_sf"/>
</dbReference>
<keyword evidence="4" id="KW-1185">Reference proteome</keyword>
<dbReference type="Pfam" id="PF04359">
    <property type="entry name" value="DUF493"/>
    <property type="match status" value="1"/>
</dbReference>
<gene>
    <name evidence="3" type="ORF">HF682_08960</name>
</gene>
<evidence type="ECO:0000313" key="4">
    <source>
        <dbReference type="Proteomes" id="UP000587991"/>
    </source>
</evidence>
<name>A0A847S8G3_9NEIS</name>
<reference evidence="3 4" key="1">
    <citation type="submission" date="2020-04" db="EMBL/GenBank/DDBJ databases">
        <title>Draft genome of Leeia sp. IMCC25680.</title>
        <authorList>
            <person name="Song J."/>
            <person name="Cho J.-C."/>
        </authorList>
    </citation>
    <scope>NUCLEOTIDE SEQUENCE [LARGE SCALE GENOMIC DNA]</scope>
    <source>
        <strain evidence="3 4">IMCC25680</strain>
    </source>
</reference>
<organism evidence="3 4">
    <name type="scientific">Leeia aquatica</name>
    <dbReference type="NCBI Taxonomy" id="2725557"/>
    <lineage>
        <taxon>Bacteria</taxon>
        <taxon>Pseudomonadati</taxon>
        <taxon>Pseudomonadota</taxon>
        <taxon>Betaproteobacteria</taxon>
        <taxon>Neisseriales</taxon>
        <taxon>Leeiaceae</taxon>
        <taxon>Leeia</taxon>
    </lineage>
</organism>
<dbReference type="Gene3D" id="3.30.70.260">
    <property type="match status" value="1"/>
</dbReference>
<sequence>MSNTEDTLLTFPCAFPLKIMGVRQDDFAQTIVAVVLQHAPDFDASTVEMRASSSGNYLSLTCTVNATSKAQLDDLYRALSSHPLVKVVL</sequence>
<protein>
    <recommendedName>
        <fullName evidence="2">UPF0250 protein HF682_08960</fullName>
    </recommendedName>
</protein>
<evidence type="ECO:0000256" key="2">
    <source>
        <dbReference type="HAMAP-Rule" id="MF_00659"/>
    </source>
</evidence>
<comment type="similarity">
    <text evidence="1 2">Belongs to the UPF0250 family.</text>
</comment>
<evidence type="ECO:0000256" key="1">
    <source>
        <dbReference type="ARBA" id="ARBA00008460"/>
    </source>
</evidence>
<dbReference type="PANTHER" id="PTHR38036">
    <property type="entry name" value="UPF0250 PROTEIN YBED"/>
    <property type="match status" value="1"/>
</dbReference>
<dbReference type="Proteomes" id="UP000587991">
    <property type="component" value="Unassembled WGS sequence"/>
</dbReference>
<accession>A0A847S8G3</accession>
<comment type="caution">
    <text evidence="3">The sequence shown here is derived from an EMBL/GenBank/DDBJ whole genome shotgun (WGS) entry which is preliminary data.</text>
</comment>